<organism evidence="2 3">
    <name type="scientific">Candidatus Woesebacteria bacterium GW2011_GWA1_37_7</name>
    <dbReference type="NCBI Taxonomy" id="1618545"/>
    <lineage>
        <taxon>Bacteria</taxon>
        <taxon>Candidatus Woeseibacteriota</taxon>
    </lineage>
</organism>
<reference evidence="2 3" key="1">
    <citation type="journal article" date="2015" name="Nature">
        <title>rRNA introns, odd ribosomes, and small enigmatic genomes across a large radiation of phyla.</title>
        <authorList>
            <person name="Brown C.T."/>
            <person name="Hug L.A."/>
            <person name="Thomas B.C."/>
            <person name="Sharon I."/>
            <person name="Castelle C.J."/>
            <person name="Singh A."/>
            <person name="Wilkins M.J."/>
            <person name="Williams K.H."/>
            <person name="Banfield J.F."/>
        </authorList>
    </citation>
    <scope>NUCLEOTIDE SEQUENCE [LARGE SCALE GENOMIC DNA]</scope>
</reference>
<sequence length="223" mass="25084">MVGTIGDTIATQLLIFAILIGFILLGIMLYQKMSIANKHLYMVRNKDRQWKRYLGDPPDTAGLALVGTGANAKGLRVNDKTSDSFNAGILFSEWIPGSLHIDPKSLQEDLDRLRVEAHRNGDKQVVFTPVLDPIDMDALSESERDQITQDTLNTLEKHTVQEYMVKNMEENLKKKKEGILTITNILIFLSLAMNGFMIYTLDKMGKSVETMAPILQSISERLK</sequence>
<dbReference type="STRING" id="1618545.US53_C0036G0009"/>
<protein>
    <submittedName>
        <fullName evidence="2">Uncharacterized protein</fullName>
    </submittedName>
</protein>
<keyword evidence="1" id="KW-0812">Transmembrane</keyword>
<dbReference type="AlphaFoldDB" id="A0A0G0H3T5"/>
<accession>A0A0G0H3T5</accession>
<dbReference type="Proteomes" id="UP000034591">
    <property type="component" value="Unassembled WGS sequence"/>
</dbReference>
<keyword evidence="1" id="KW-1133">Transmembrane helix</keyword>
<evidence type="ECO:0000313" key="2">
    <source>
        <dbReference type="EMBL" id="KKQ36817.1"/>
    </source>
</evidence>
<comment type="caution">
    <text evidence="2">The sequence shown here is derived from an EMBL/GenBank/DDBJ whole genome shotgun (WGS) entry which is preliminary data.</text>
</comment>
<gene>
    <name evidence="2" type="ORF">US53_C0036G0009</name>
</gene>
<evidence type="ECO:0000313" key="3">
    <source>
        <dbReference type="Proteomes" id="UP000034591"/>
    </source>
</evidence>
<dbReference type="EMBL" id="LBTI01000036">
    <property type="protein sequence ID" value="KKQ36817.1"/>
    <property type="molecule type" value="Genomic_DNA"/>
</dbReference>
<evidence type="ECO:0000256" key="1">
    <source>
        <dbReference type="SAM" id="Phobius"/>
    </source>
</evidence>
<name>A0A0G0H3T5_9BACT</name>
<feature type="transmembrane region" description="Helical" evidence="1">
    <location>
        <begin position="178"/>
        <end position="201"/>
    </location>
</feature>
<feature type="transmembrane region" description="Helical" evidence="1">
    <location>
        <begin position="12"/>
        <end position="30"/>
    </location>
</feature>
<proteinExistence type="predicted"/>
<keyword evidence="1" id="KW-0472">Membrane</keyword>